<keyword evidence="3" id="KW-0808">Transferase</keyword>
<dbReference type="Gene3D" id="1.10.510.10">
    <property type="entry name" value="Transferase(Phosphotransferase) domain 1"/>
    <property type="match status" value="1"/>
</dbReference>
<dbReference type="InterPro" id="IPR036936">
    <property type="entry name" value="CRIB_dom_sf"/>
</dbReference>
<evidence type="ECO:0000256" key="1">
    <source>
        <dbReference type="ARBA" id="ARBA00001946"/>
    </source>
</evidence>
<keyword evidence="4" id="KW-0479">Metal-binding</keyword>
<comment type="cofactor">
    <cofactor evidence="1">
        <name>Mg(2+)</name>
        <dbReference type="ChEBI" id="CHEBI:18420"/>
    </cofactor>
</comment>
<sequence>MFPNFKNDTELDPIQQFQKKSQEIQKMNIGAPEKGTFKQMVHVRPDPQSATGLAGLPPEWEVMLKTSGITKAEIAAHSDVVINLMQKNAPMILKDQLSTDRSTSRDDLAPLPKQEELKRQMKWDRIIRSGCDVDREYPVRKRIGEGSTGYVYVALHKGEKDKVALKVMLITEETDTVALLNEIYLMKANGKHPNIVGFHDAFTIIREIIQDGAGHKIVKKDEQQHWQVNPQSQNEQNNKQDDDDSSDSSSDDNKEEKKAFDPNESKQKGSNDPGIQVIYHGDEDEANAIMNAVKNGNSKEKRKSTHFDGAKTVTITTSSDQIKSNTLPQGIIEREKQLWICMDYMAGGSLTQIITVCGTFPERVISYFCREILKGLQFMHKQHRIHRDVKSDNVLLGLRGEVKLADFGFAAQLTEEAAKRKSVVGTPYWMSPELIQGIEYDQKTDIWSLGITAIECAEQVPPLMDYPQLRALFLIATQPPPKLKEQQKWSPTFHHFLSCCLVHMPSERWSAEKLLKHPFIQTAAYPNEVIPYIMRTRDRIGVDDNI</sequence>
<dbReference type="InterPro" id="IPR011009">
    <property type="entry name" value="Kinase-like_dom_sf"/>
</dbReference>
<dbReference type="EMBL" id="SNRW01000004">
    <property type="protein sequence ID" value="KAA6404407.1"/>
    <property type="molecule type" value="Genomic_DNA"/>
</dbReference>
<organism evidence="13 14">
    <name type="scientific">Streblomastix strix</name>
    <dbReference type="NCBI Taxonomy" id="222440"/>
    <lineage>
        <taxon>Eukaryota</taxon>
        <taxon>Metamonada</taxon>
        <taxon>Preaxostyla</taxon>
        <taxon>Oxymonadida</taxon>
        <taxon>Streblomastigidae</taxon>
        <taxon>Streblomastix</taxon>
    </lineage>
</organism>
<dbReference type="Gene3D" id="3.30.200.20">
    <property type="entry name" value="Phosphorylase Kinase, domain 1"/>
    <property type="match status" value="1"/>
</dbReference>
<evidence type="ECO:0000256" key="6">
    <source>
        <dbReference type="ARBA" id="ARBA00022840"/>
    </source>
</evidence>
<dbReference type="GO" id="GO:0046872">
    <property type="term" value="F:metal ion binding"/>
    <property type="evidence" value="ECO:0007669"/>
    <property type="project" value="UniProtKB-KW"/>
</dbReference>
<gene>
    <name evidence="13" type="ORF">EZS28_000066</name>
</gene>
<dbReference type="Proteomes" id="UP000324800">
    <property type="component" value="Unassembled WGS sequence"/>
</dbReference>
<dbReference type="GO" id="GO:0004674">
    <property type="term" value="F:protein serine/threonine kinase activity"/>
    <property type="evidence" value="ECO:0007669"/>
    <property type="project" value="UniProtKB-EC"/>
</dbReference>
<dbReference type="GO" id="GO:0005524">
    <property type="term" value="F:ATP binding"/>
    <property type="evidence" value="ECO:0007669"/>
    <property type="project" value="UniProtKB-UniRule"/>
</dbReference>
<evidence type="ECO:0000259" key="12">
    <source>
        <dbReference type="PROSITE" id="PS50011"/>
    </source>
</evidence>
<keyword evidence="5 10" id="KW-0547">Nucleotide-binding</keyword>
<dbReference type="PROSITE" id="PS00107">
    <property type="entry name" value="PROTEIN_KINASE_ATP"/>
    <property type="match status" value="1"/>
</dbReference>
<evidence type="ECO:0000256" key="3">
    <source>
        <dbReference type="ARBA" id="ARBA00022679"/>
    </source>
</evidence>
<evidence type="ECO:0000256" key="2">
    <source>
        <dbReference type="ARBA" id="ARBA00008874"/>
    </source>
</evidence>
<comment type="similarity">
    <text evidence="2">Belongs to the protein kinase superfamily. STE Ser/Thr protein kinase family. STE20 subfamily.</text>
</comment>
<feature type="compositionally biased region" description="Basic and acidic residues" evidence="11">
    <location>
        <begin position="251"/>
        <end position="269"/>
    </location>
</feature>
<dbReference type="FunFam" id="1.10.510.10:FF:000768">
    <property type="entry name" value="Non-specific serine/threonine protein kinase"/>
    <property type="match status" value="1"/>
</dbReference>
<accession>A0A5J4XB34</accession>
<dbReference type="InterPro" id="IPR000719">
    <property type="entry name" value="Prot_kinase_dom"/>
</dbReference>
<proteinExistence type="inferred from homology"/>
<feature type="binding site" evidence="10">
    <location>
        <position position="166"/>
    </location>
    <ligand>
        <name>ATP</name>
        <dbReference type="ChEBI" id="CHEBI:30616"/>
    </ligand>
</feature>
<evidence type="ECO:0000256" key="5">
    <source>
        <dbReference type="ARBA" id="ARBA00022741"/>
    </source>
</evidence>
<keyword evidence="13" id="KW-0418">Kinase</keyword>
<evidence type="ECO:0000313" key="14">
    <source>
        <dbReference type="Proteomes" id="UP000324800"/>
    </source>
</evidence>
<dbReference type="PROSITE" id="PS50011">
    <property type="entry name" value="PROTEIN_KINASE_DOM"/>
    <property type="match status" value="1"/>
</dbReference>
<dbReference type="OrthoDB" id="10252354at2759"/>
<evidence type="ECO:0000256" key="9">
    <source>
        <dbReference type="ARBA" id="ARBA00048679"/>
    </source>
</evidence>
<dbReference type="InterPro" id="IPR017441">
    <property type="entry name" value="Protein_kinase_ATP_BS"/>
</dbReference>
<reference evidence="13 14" key="1">
    <citation type="submission" date="2019-03" db="EMBL/GenBank/DDBJ databases">
        <title>Single cell metagenomics reveals metabolic interactions within the superorganism composed of flagellate Streblomastix strix and complex community of Bacteroidetes bacteria on its surface.</title>
        <authorList>
            <person name="Treitli S.C."/>
            <person name="Kolisko M."/>
            <person name="Husnik F."/>
            <person name="Keeling P."/>
            <person name="Hampl V."/>
        </authorList>
    </citation>
    <scope>NUCLEOTIDE SEQUENCE [LARGE SCALE GENOMIC DNA]</scope>
    <source>
        <strain evidence="13">ST1C</strain>
    </source>
</reference>
<dbReference type="Pfam" id="PF00786">
    <property type="entry name" value="PBD"/>
    <property type="match status" value="1"/>
</dbReference>
<evidence type="ECO:0000256" key="10">
    <source>
        <dbReference type="PROSITE-ProRule" id="PRU10141"/>
    </source>
</evidence>
<comment type="catalytic activity">
    <reaction evidence="9">
        <text>L-seryl-[protein] + ATP = O-phospho-L-seryl-[protein] + ADP + H(+)</text>
        <dbReference type="Rhea" id="RHEA:17989"/>
        <dbReference type="Rhea" id="RHEA-COMP:9863"/>
        <dbReference type="Rhea" id="RHEA-COMP:11604"/>
        <dbReference type="ChEBI" id="CHEBI:15378"/>
        <dbReference type="ChEBI" id="CHEBI:29999"/>
        <dbReference type="ChEBI" id="CHEBI:30616"/>
        <dbReference type="ChEBI" id="CHEBI:83421"/>
        <dbReference type="ChEBI" id="CHEBI:456216"/>
        <dbReference type="EC" id="2.7.11.1"/>
    </reaction>
</comment>
<feature type="compositionally biased region" description="Acidic residues" evidence="11">
    <location>
        <begin position="241"/>
        <end position="250"/>
    </location>
</feature>
<keyword evidence="7" id="KW-0460">Magnesium</keyword>
<evidence type="ECO:0000256" key="11">
    <source>
        <dbReference type="SAM" id="MobiDB-lite"/>
    </source>
</evidence>
<comment type="caution">
    <text evidence="13">The sequence shown here is derived from an EMBL/GenBank/DDBJ whole genome shotgun (WGS) entry which is preliminary data.</text>
</comment>
<evidence type="ECO:0000313" key="13">
    <source>
        <dbReference type="EMBL" id="KAA6404407.1"/>
    </source>
</evidence>
<dbReference type="SMART" id="SM00220">
    <property type="entry name" value="S_TKc"/>
    <property type="match status" value="1"/>
</dbReference>
<dbReference type="InterPro" id="IPR051931">
    <property type="entry name" value="PAK3-like"/>
</dbReference>
<dbReference type="SUPFAM" id="SSF56112">
    <property type="entry name" value="Protein kinase-like (PK-like)"/>
    <property type="match status" value="1"/>
</dbReference>
<dbReference type="InterPro" id="IPR000095">
    <property type="entry name" value="CRIB_dom"/>
</dbReference>
<evidence type="ECO:0000256" key="4">
    <source>
        <dbReference type="ARBA" id="ARBA00022723"/>
    </source>
</evidence>
<name>A0A5J4XB34_9EUKA</name>
<feature type="region of interest" description="Disordered" evidence="11">
    <location>
        <begin position="228"/>
        <end position="277"/>
    </location>
</feature>
<evidence type="ECO:0000256" key="7">
    <source>
        <dbReference type="ARBA" id="ARBA00022842"/>
    </source>
</evidence>
<evidence type="ECO:0000256" key="8">
    <source>
        <dbReference type="ARBA" id="ARBA00047899"/>
    </source>
</evidence>
<feature type="domain" description="Protein kinase" evidence="12">
    <location>
        <begin position="137"/>
        <end position="520"/>
    </location>
</feature>
<dbReference type="Pfam" id="PF00069">
    <property type="entry name" value="Pkinase"/>
    <property type="match status" value="2"/>
</dbReference>
<comment type="catalytic activity">
    <reaction evidence="8">
        <text>L-threonyl-[protein] + ATP = O-phospho-L-threonyl-[protein] + ADP + H(+)</text>
        <dbReference type="Rhea" id="RHEA:46608"/>
        <dbReference type="Rhea" id="RHEA-COMP:11060"/>
        <dbReference type="Rhea" id="RHEA-COMP:11605"/>
        <dbReference type="ChEBI" id="CHEBI:15378"/>
        <dbReference type="ChEBI" id="CHEBI:30013"/>
        <dbReference type="ChEBI" id="CHEBI:30616"/>
        <dbReference type="ChEBI" id="CHEBI:61977"/>
        <dbReference type="ChEBI" id="CHEBI:456216"/>
        <dbReference type="EC" id="2.7.11.1"/>
    </reaction>
</comment>
<dbReference type="PANTHER" id="PTHR45832:SF22">
    <property type="entry name" value="SERINE_THREONINE-PROTEIN KINASE SAMKA-RELATED"/>
    <property type="match status" value="1"/>
</dbReference>
<keyword evidence="6 10" id="KW-0067">ATP-binding</keyword>
<dbReference type="Gene3D" id="3.90.810.10">
    <property type="entry name" value="CRIB domain"/>
    <property type="match status" value="1"/>
</dbReference>
<dbReference type="PANTHER" id="PTHR45832">
    <property type="entry name" value="SERINE/THREONINE-PROTEIN KINASE SAMKA-RELATED-RELATED"/>
    <property type="match status" value="1"/>
</dbReference>
<protein>
    <submittedName>
        <fullName evidence="13">Putative Serine/threonine-protein kinase pakB</fullName>
    </submittedName>
</protein>
<dbReference type="AlphaFoldDB" id="A0A5J4XB34"/>